<dbReference type="AlphaFoldDB" id="X1QIP3"/>
<sequence>MAGLKTSDRMGFMYRAYTTCDIHLFVHEVRPQSLKCVEKRFVTGLHIGIGRTGKEIGKEHGVPYHFGLLAKGTPVLVEVAAACDNTPGIP</sequence>
<reference evidence="1" key="1">
    <citation type="journal article" date="2014" name="Front. Microbiol.">
        <title>High frequency of phylogenetically diverse reductive dehalogenase-homologous genes in deep subseafloor sedimentary metagenomes.</title>
        <authorList>
            <person name="Kawai M."/>
            <person name="Futagami T."/>
            <person name="Toyoda A."/>
            <person name="Takaki Y."/>
            <person name="Nishi S."/>
            <person name="Hori S."/>
            <person name="Arai W."/>
            <person name="Tsubouchi T."/>
            <person name="Morono Y."/>
            <person name="Uchiyama I."/>
            <person name="Ito T."/>
            <person name="Fujiyama A."/>
            <person name="Inagaki F."/>
            <person name="Takami H."/>
        </authorList>
    </citation>
    <scope>NUCLEOTIDE SEQUENCE</scope>
    <source>
        <strain evidence="1">Expedition CK06-06</strain>
    </source>
</reference>
<accession>X1QIP3</accession>
<protein>
    <submittedName>
        <fullName evidence="1">Uncharacterized protein</fullName>
    </submittedName>
</protein>
<proteinExistence type="predicted"/>
<organism evidence="1">
    <name type="scientific">marine sediment metagenome</name>
    <dbReference type="NCBI Taxonomy" id="412755"/>
    <lineage>
        <taxon>unclassified sequences</taxon>
        <taxon>metagenomes</taxon>
        <taxon>ecological metagenomes</taxon>
    </lineage>
</organism>
<dbReference type="EMBL" id="BARW01002165">
    <property type="protein sequence ID" value="GAI68347.1"/>
    <property type="molecule type" value="Genomic_DNA"/>
</dbReference>
<comment type="caution">
    <text evidence="1">The sequence shown here is derived from an EMBL/GenBank/DDBJ whole genome shotgun (WGS) entry which is preliminary data.</text>
</comment>
<gene>
    <name evidence="1" type="ORF">S12H4_06237</name>
</gene>
<name>X1QIP3_9ZZZZ</name>
<feature type="non-terminal residue" evidence="1">
    <location>
        <position position="90"/>
    </location>
</feature>
<evidence type="ECO:0000313" key="1">
    <source>
        <dbReference type="EMBL" id="GAI68347.1"/>
    </source>
</evidence>